<evidence type="ECO:0000259" key="2">
    <source>
        <dbReference type="PROSITE" id="PS50280"/>
    </source>
</evidence>
<dbReference type="PANTHER" id="PTHR47643:SF2">
    <property type="entry name" value="TPR DOMAIN PROTEIN (AFU_ORTHOLOGUE AFUA_5G12710)"/>
    <property type="match status" value="1"/>
</dbReference>
<proteinExistence type="predicted"/>
<dbReference type="InterPro" id="IPR046341">
    <property type="entry name" value="SET_dom_sf"/>
</dbReference>
<dbReference type="OrthoDB" id="5945798at2759"/>
<dbReference type="InParanoid" id="A0A1Y2FZN4"/>
<dbReference type="Gene3D" id="1.25.40.10">
    <property type="entry name" value="Tetratricopeptide repeat domain"/>
    <property type="match status" value="1"/>
</dbReference>
<reference evidence="3 4" key="1">
    <citation type="submission" date="2016-07" db="EMBL/GenBank/DDBJ databases">
        <title>Pervasive Adenine N6-methylation of Active Genes in Fungi.</title>
        <authorList>
            <consortium name="DOE Joint Genome Institute"/>
            <person name="Mondo S.J."/>
            <person name="Dannebaum R.O."/>
            <person name="Kuo R.C."/>
            <person name="Labutti K."/>
            <person name="Haridas S."/>
            <person name="Kuo A."/>
            <person name="Salamov A."/>
            <person name="Ahrendt S.R."/>
            <person name="Lipzen A."/>
            <person name="Sullivan W."/>
            <person name="Andreopoulos W.B."/>
            <person name="Clum A."/>
            <person name="Lindquist E."/>
            <person name="Daum C."/>
            <person name="Ramamoorthy G.K."/>
            <person name="Gryganskyi A."/>
            <person name="Culley D."/>
            <person name="Magnuson J.K."/>
            <person name="James T.Y."/>
            <person name="O'Malley M.A."/>
            <person name="Stajich J.E."/>
            <person name="Spatafora J.W."/>
            <person name="Visel A."/>
            <person name="Grigoriev I.V."/>
        </authorList>
    </citation>
    <scope>NUCLEOTIDE SEQUENCE [LARGE SCALE GENOMIC DNA]</scope>
    <source>
        <strain evidence="3 4">62-1032</strain>
    </source>
</reference>
<dbReference type="SMART" id="SM00317">
    <property type="entry name" value="SET"/>
    <property type="match status" value="1"/>
</dbReference>
<evidence type="ECO:0000313" key="4">
    <source>
        <dbReference type="Proteomes" id="UP000193467"/>
    </source>
</evidence>
<dbReference type="AlphaFoldDB" id="A0A1Y2FZN4"/>
<dbReference type="InterPro" id="IPR053209">
    <property type="entry name" value="Gramillin-biosynth_MTr"/>
</dbReference>
<gene>
    <name evidence="3" type="ORF">BCR35DRAFT_350518</name>
</gene>
<evidence type="ECO:0000313" key="3">
    <source>
        <dbReference type="EMBL" id="ORY89006.1"/>
    </source>
</evidence>
<feature type="compositionally biased region" description="Pro residues" evidence="1">
    <location>
        <begin position="15"/>
        <end position="27"/>
    </location>
</feature>
<dbReference type="Gene3D" id="2.170.270.10">
    <property type="entry name" value="SET domain"/>
    <property type="match status" value="1"/>
</dbReference>
<protein>
    <recommendedName>
        <fullName evidence="2">SET domain-containing protein</fullName>
    </recommendedName>
</protein>
<evidence type="ECO:0000256" key="1">
    <source>
        <dbReference type="SAM" id="MobiDB-lite"/>
    </source>
</evidence>
<dbReference type="Proteomes" id="UP000193467">
    <property type="component" value="Unassembled WGS sequence"/>
</dbReference>
<dbReference type="SUPFAM" id="SSF48452">
    <property type="entry name" value="TPR-like"/>
    <property type="match status" value="1"/>
</dbReference>
<accession>A0A1Y2FZN4</accession>
<feature type="domain" description="SET" evidence="2">
    <location>
        <begin position="194"/>
        <end position="375"/>
    </location>
</feature>
<keyword evidence="4" id="KW-1185">Reference proteome</keyword>
<dbReference type="PANTHER" id="PTHR47643">
    <property type="entry name" value="TPR DOMAIN PROTEIN (AFU_ORTHOLOGUE AFUA_5G12710)"/>
    <property type="match status" value="1"/>
</dbReference>
<dbReference type="EMBL" id="MCGR01000007">
    <property type="protein sequence ID" value="ORY89006.1"/>
    <property type="molecule type" value="Genomic_DNA"/>
</dbReference>
<dbReference type="CDD" id="cd20071">
    <property type="entry name" value="SET_SMYD"/>
    <property type="match status" value="1"/>
</dbReference>
<dbReference type="InterPro" id="IPR001214">
    <property type="entry name" value="SET_dom"/>
</dbReference>
<organism evidence="3 4">
    <name type="scientific">Leucosporidium creatinivorum</name>
    <dbReference type="NCBI Taxonomy" id="106004"/>
    <lineage>
        <taxon>Eukaryota</taxon>
        <taxon>Fungi</taxon>
        <taxon>Dikarya</taxon>
        <taxon>Basidiomycota</taxon>
        <taxon>Pucciniomycotina</taxon>
        <taxon>Microbotryomycetes</taxon>
        <taxon>Leucosporidiales</taxon>
        <taxon>Leucosporidium</taxon>
    </lineage>
</organism>
<feature type="region of interest" description="Disordered" evidence="1">
    <location>
        <begin position="1"/>
        <end position="31"/>
    </location>
</feature>
<name>A0A1Y2FZN4_9BASI</name>
<dbReference type="InterPro" id="IPR011990">
    <property type="entry name" value="TPR-like_helical_dom_sf"/>
</dbReference>
<comment type="caution">
    <text evidence="3">The sequence shown here is derived from an EMBL/GenBank/DDBJ whole genome shotgun (WGS) entry which is preliminary data.</text>
</comment>
<dbReference type="SUPFAM" id="SSF82199">
    <property type="entry name" value="SET domain"/>
    <property type="match status" value="1"/>
</dbReference>
<dbReference type="STRING" id="106004.A0A1Y2FZN4"/>
<sequence length="613" mass="66843">MPEETASNPSATPHPAAPLSPSPPPPVDYQQLGDSFIEKDFYQLAEEAYSRGLATSPPPSIDRRLSLLLRRATARLELGAFKPAHRDAAGVLTILVSRDSLALENVSLSPTWKKEALLPRAQAEEGLRLLPVALASYEEVLSLESTDKEAQDGRSRVLRRLKEAEQADYDSAELFRLGLDVHSHPRQEAADFLGSWKVDKIPGRGGGRGAVATRDIKPGELLLVEKAFETVYPWEVEDGDIDGEIVRSIMRRLEEDGSLARGLMSLYAGPGYPSPMSPPAGLSFATKLESNVSASLDPGRIRGICEYNCFGASPVLPASTSIAPSSSSPTALYPRAAFFNHSCAPNAVWRTYSDILVLRARTVINEGEEIFHSYSAAIPGTQTHRKALEKHFEEGRCLCDLCEAEREDGSEERRTLLEGGRYEELQALVREEQAGGGGTAKEEVKAYVEALEATYKLRQEGEGRLGKLKPALHAAYHLFAEASWSSSIEEGLKWELAAIEAQGGVLNPAAAISFSPSSPPAPSPSPTADDPLLLASSIYNSTLSTMQLLLCAMRSQQAGHRPQAIRRWVQLAVENECILGGGGEAGRRLWEAQYGDMLERMGLEELLRDVCWR</sequence>
<dbReference type="PROSITE" id="PS50280">
    <property type="entry name" value="SET"/>
    <property type="match status" value="1"/>
</dbReference>
<dbReference type="Pfam" id="PF00856">
    <property type="entry name" value="SET"/>
    <property type="match status" value="1"/>
</dbReference>